<proteinExistence type="predicted"/>
<evidence type="ECO:0008006" key="2">
    <source>
        <dbReference type="Google" id="ProtNLM"/>
    </source>
</evidence>
<dbReference type="PROSITE" id="PS51257">
    <property type="entry name" value="PROKAR_LIPOPROTEIN"/>
    <property type="match status" value="1"/>
</dbReference>
<dbReference type="InterPro" id="IPR011990">
    <property type="entry name" value="TPR-like_helical_dom_sf"/>
</dbReference>
<dbReference type="Gene3D" id="1.25.40.390">
    <property type="match status" value="2"/>
</dbReference>
<gene>
    <name evidence="1" type="ORF">SDC9_52271</name>
</gene>
<evidence type="ECO:0000313" key="1">
    <source>
        <dbReference type="EMBL" id="MPM05976.1"/>
    </source>
</evidence>
<accession>A0A644WPZ5</accession>
<organism evidence="1">
    <name type="scientific">bioreactor metagenome</name>
    <dbReference type="NCBI Taxonomy" id="1076179"/>
    <lineage>
        <taxon>unclassified sequences</taxon>
        <taxon>metagenomes</taxon>
        <taxon>ecological metagenomes</taxon>
    </lineage>
</organism>
<dbReference type="AlphaFoldDB" id="A0A644WPZ5"/>
<dbReference type="InterPro" id="IPR041662">
    <property type="entry name" value="SusD-like_2"/>
</dbReference>
<dbReference type="Pfam" id="PF12771">
    <property type="entry name" value="SusD-like_2"/>
    <property type="match status" value="2"/>
</dbReference>
<protein>
    <recommendedName>
        <fullName evidence="2">SusD/RagB family nutrient-binding outer membrane lipoprotein</fullName>
    </recommendedName>
</protein>
<name>A0A644WPZ5_9ZZZZ</name>
<sequence length="641" mass="71349">MKKILHIILGLIIVVSFTSCNKWLDVNVDPDNPTDKSATPVNRLPWIQHYYGYAHGTANMRTSTIAGILTQSSATAANGLLAAWNPAQSSATTIYQNWFLGAGVNIGPMIKMAEENGSYHYMAAGYAMKALGFLMMLDLHGEMPYTEAMGDKYNPSYDQGDVIYAGCMADLDKAIELFGKTQEPGAFKFADGDTWNGGDVNKWIKMCYGIKARYLNIISKKSSYDPQAVLAALDKAPKSNSENTSVRRYNVEGDAVNFTVADPYQTNFTWNSAAYGTGQRMTRWYINLLTNSYTGGSKVVDPRMTKLVPAMMKNIKLNEAGEIVSYEWARDIGVDMMYSDIRQNGGPLLASYATADTKVAYTIADETARNNFIANLKQSYVVDGTKVTVTYKKGSFFINSTNYKRAGDTVYVNMRSNSLSTSGRSATDTYYYPVTTANAVAGTGSFHARPDSDFDVVTYAEMCFIKAEVYLRMGQPGPAHTAYLEGIRASFARMQTKLNDWKAAGVKNPDQMPMNQADIDAYMASPAVVQTAANLKMSDIMKEKIIAMGFDFQIWNDMRRFNYSAGNIGNFGVVYIDYKRPYEFTATAKMTGSSPTDPTYWFRRFTHSTHESNYNNEQLMASNPLAMKDAIWSDPVWWDKP</sequence>
<comment type="caution">
    <text evidence="1">The sequence shown here is derived from an EMBL/GenBank/DDBJ whole genome shotgun (WGS) entry which is preliminary data.</text>
</comment>
<reference evidence="1" key="1">
    <citation type="submission" date="2019-08" db="EMBL/GenBank/DDBJ databases">
        <authorList>
            <person name="Kucharzyk K."/>
            <person name="Murdoch R.W."/>
            <person name="Higgins S."/>
            <person name="Loffler F."/>
        </authorList>
    </citation>
    <scope>NUCLEOTIDE SEQUENCE</scope>
</reference>
<dbReference type="EMBL" id="VSSQ01001184">
    <property type="protein sequence ID" value="MPM05976.1"/>
    <property type="molecule type" value="Genomic_DNA"/>
</dbReference>
<dbReference type="SUPFAM" id="SSF48452">
    <property type="entry name" value="TPR-like"/>
    <property type="match status" value="1"/>
</dbReference>